<dbReference type="GeneID" id="823191"/>
<name>A8MQY3_ARATH</name>
<reference evidence="2 3" key="1">
    <citation type="journal article" date="2000" name="Nature">
        <title>Sequence and analysis of chromosome 3 of the plant Arabidopsis thaliana.</title>
        <authorList>
            <consortium name="European Union Chromosome 3 Arabidopsis Sequencing Consortium"/>
            <consortium name="Institute for Genomic Research"/>
            <consortium name="Kazusa DNA Research Institute"/>
            <person name="Salanoubat M."/>
            <person name="Lemcke K."/>
            <person name="Rieger M."/>
            <person name="Ansorge W."/>
            <person name="Unseld M."/>
            <person name="Fartmann B."/>
            <person name="Valle G."/>
            <person name="Blocker H."/>
            <person name="Perez-Alonso M."/>
            <person name="Obermaier B."/>
            <person name="Delseny M."/>
            <person name="Boutry M."/>
            <person name="Grivell L.A."/>
            <person name="Mache R."/>
            <person name="Puigdomenech P."/>
            <person name="De Simone V."/>
            <person name="Choisne N."/>
            <person name="Artiguenave F."/>
            <person name="Robert C."/>
            <person name="Brottier P."/>
            <person name="Wincker P."/>
            <person name="Cattolico L."/>
            <person name="Weissenbach J."/>
            <person name="Saurin W."/>
            <person name="Quetier F."/>
            <person name="Schafer M."/>
            <person name="Muller-Auer S."/>
            <person name="Gabel C."/>
            <person name="Fuchs M."/>
            <person name="Benes V."/>
            <person name="Wurmbach E."/>
            <person name="Drzonek H."/>
            <person name="Erfle H."/>
            <person name="Jordan N."/>
            <person name="Bangert S."/>
            <person name="Wiedelmann R."/>
            <person name="Kranz H."/>
            <person name="Voss H."/>
            <person name="Holland R."/>
            <person name="Brandt P."/>
            <person name="Nyakatura G."/>
            <person name="Vezzi A."/>
            <person name="D'Angelo M."/>
            <person name="Pallavicini A."/>
            <person name="Toppo S."/>
            <person name="Simionati B."/>
            <person name="Conrad A."/>
            <person name="Hornischer K."/>
            <person name="Kauer G."/>
            <person name="Lohnert T.H."/>
            <person name="Nordsiek G."/>
            <person name="Reichelt J."/>
            <person name="Scharfe M."/>
            <person name="Schon O."/>
            <person name="Bargues M."/>
            <person name="Terol J."/>
            <person name="Climent J."/>
            <person name="Navarro P."/>
            <person name="Collado C."/>
            <person name="Perez-Perez A."/>
            <person name="Ottenwalder B."/>
            <person name="Duchemin D."/>
            <person name="Cooke R."/>
            <person name="Laudie M."/>
            <person name="Berger-Llauro C."/>
            <person name="Purnelle B."/>
            <person name="Masuy D."/>
            <person name="de Haan M."/>
            <person name="Maarse A.C."/>
            <person name="Alcaraz J.P."/>
            <person name="Cottet A."/>
            <person name="Casacuberta E."/>
            <person name="Monfort A."/>
            <person name="Argiriou A."/>
            <person name="flores M."/>
            <person name="Liguori R."/>
            <person name="Vitale D."/>
            <person name="Mannhaupt G."/>
            <person name="Haase D."/>
            <person name="Schoof H."/>
            <person name="Rudd S."/>
            <person name="Zaccaria P."/>
            <person name="Mewes H.W."/>
            <person name="Mayer K.F."/>
            <person name="Kaul S."/>
            <person name="Town C.D."/>
            <person name="Koo H.L."/>
            <person name="Tallon L.J."/>
            <person name="Jenkins J."/>
            <person name="Rooney T."/>
            <person name="Rizzo M."/>
            <person name="Walts A."/>
            <person name="Utterback T."/>
            <person name="Fujii C.Y."/>
            <person name="Shea T.P."/>
            <person name="Creasy T.H."/>
            <person name="Haas B."/>
            <person name="Maiti R."/>
            <person name="Wu D."/>
            <person name="Peterson J."/>
            <person name="Van Aken S."/>
            <person name="Pai G."/>
            <person name="Militscher J."/>
            <person name="Sellers P."/>
            <person name="Gill J.E."/>
            <person name="Feldblyum T.V."/>
            <person name="Preuss D."/>
            <person name="Lin X."/>
            <person name="Nierman W.C."/>
            <person name="Salzberg S.L."/>
            <person name="White O."/>
            <person name="Venter J.C."/>
            <person name="Fraser C.M."/>
            <person name="Kaneko T."/>
            <person name="Nakamura Y."/>
            <person name="Sato S."/>
            <person name="Kato T."/>
            <person name="Asamizu E."/>
            <person name="Sasamoto S."/>
            <person name="Kimura T."/>
            <person name="Idesawa K."/>
            <person name="Kawashima K."/>
            <person name="Kishida Y."/>
            <person name="Kiyokawa C."/>
            <person name="Kohara M."/>
            <person name="Matsumoto M."/>
            <person name="Matsuno A."/>
            <person name="Muraki A."/>
            <person name="Nakayama S."/>
            <person name="Nakazaki N."/>
            <person name="Shinpo S."/>
            <person name="Takeuchi C."/>
            <person name="Wada T."/>
            <person name="Watanabe A."/>
            <person name="Yamada M."/>
            <person name="Yasuda M."/>
            <person name="Tabata S."/>
        </authorList>
    </citation>
    <scope>NUCLEOTIDE SEQUENCE [LARGE SCALE GENOMIC DNA]</scope>
    <source>
        <strain evidence="3">cv. Columbia</strain>
    </source>
</reference>
<organism evidence="2 3">
    <name type="scientific">Arabidopsis thaliana</name>
    <name type="common">Mouse-ear cress</name>
    <dbReference type="NCBI Taxonomy" id="3702"/>
    <lineage>
        <taxon>Eukaryota</taxon>
        <taxon>Viridiplantae</taxon>
        <taxon>Streptophyta</taxon>
        <taxon>Embryophyta</taxon>
        <taxon>Tracheophyta</taxon>
        <taxon>Spermatophyta</taxon>
        <taxon>Magnoliopsida</taxon>
        <taxon>eudicotyledons</taxon>
        <taxon>Gunneridae</taxon>
        <taxon>Pentapetalae</taxon>
        <taxon>rosids</taxon>
        <taxon>malvids</taxon>
        <taxon>Brassicales</taxon>
        <taxon>Brassicaceae</taxon>
        <taxon>Camelineae</taxon>
        <taxon>Arabidopsis</taxon>
    </lineage>
</organism>
<dbReference type="Araport" id="AT3G42180"/>
<dbReference type="EMBL" id="CP002686">
    <property type="protein sequence ID" value="AEE77730.1"/>
    <property type="molecule type" value="Genomic_DNA"/>
</dbReference>
<keyword evidence="3" id="KW-1185">Reference proteome</keyword>
<dbReference type="TAIR" id="AT3G42180"/>
<dbReference type="RefSeq" id="NP_001078231.1">
    <property type="nucleotide sequence ID" value="NM_001084762.2"/>
</dbReference>
<protein>
    <submittedName>
        <fullName evidence="2">Exostosin family protein</fullName>
    </submittedName>
</protein>
<evidence type="ECO:0000313" key="3">
    <source>
        <dbReference type="Proteomes" id="UP000006548"/>
    </source>
</evidence>
<dbReference type="HOGENOM" id="CLU_141853_0_0_1"/>
<evidence type="ECO:0000313" key="2">
    <source>
        <dbReference type="EMBL" id="AEE77730.1"/>
    </source>
</evidence>
<dbReference type="ExpressionAtlas" id="A8MQY3">
    <property type="expression patterns" value="baseline and differential"/>
</dbReference>
<evidence type="ECO:0000313" key="1">
    <source>
        <dbReference type="Araport" id="AT3G42180"/>
    </source>
</evidence>
<gene>
    <name evidence="1 2" type="ordered locus">At3g42180</name>
</gene>
<sequence length="157" mass="17910">MSNNSSKSFCLLGFPLILILLLSFLLFSSFPNNESPPQQFFSSLTMSSLLVHTNALQSSSSSSSLYSPPITVKRRSNLEKREEELRKARAAIRRAVRFKNCTSNEEVITYIPTGQIYRNSFAFHQKSTRIMGERGRFRLLPFHCIASAYRVNVCNFD</sequence>
<dbReference type="AlphaFoldDB" id="A8MQY3"/>
<reference evidence="3" key="2">
    <citation type="journal article" date="2017" name="Plant J.">
        <title>Araport11: a complete reannotation of the Arabidopsis thaliana reference genome.</title>
        <authorList>
            <person name="Cheng C.Y."/>
            <person name="Krishnakumar V."/>
            <person name="Chan A.P."/>
            <person name="Thibaud-Nissen F."/>
            <person name="Schobel S."/>
            <person name="Town C.D."/>
        </authorList>
    </citation>
    <scope>GENOME REANNOTATION</scope>
    <source>
        <strain evidence="3">cv. Columbia</strain>
    </source>
</reference>
<accession>A8MQY3</accession>
<proteinExistence type="predicted"/>
<dbReference type="Proteomes" id="UP000006548">
    <property type="component" value="Chromosome 3"/>
</dbReference>